<dbReference type="AlphaFoldDB" id="A0AAV7VEQ9"/>
<name>A0AAV7VEQ9_PLEWA</name>
<evidence type="ECO:0000313" key="1">
    <source>
        <dbReference type="EMBL" id="KAJ1199371.1"/>
    </source>
</evidence>
<protein>
    <recommendedName>
        <fullName evidence="3">PNPLA domain-containing protein</fullName>
    </recommendedName>
</protein>
<sequence length="264" mass="28218">MHVLVAGQGRAACECRKAVLKSHLRPGFGCRNLRTVLVTGGEFCTGVPDLSLQLGIRCARFHQFLEYMRSRFLISPNVPVLASVSAGGLYALPGLAATGGPTRQSCLSLTRRSRGSAPHLLLFTLPKSTDVPLRIFALAVGGKGVRTSCASQWIVWGSSPPQVRRSLPVEGRGRNGFTALPRPPFWIAAAARLSGVFRANSSQSEAAAVPTRAAYSPITFLQFSRPPVAIMAGFMLRAWIVARERCTTRAAPSVPGHAPSSSQL</sequence>
<gene>
    <name evidence="1" type="ORF">NDU88_003208</name>
</gene>
<keyword evidence="2" id="KW-1185">Reference proteome</keyword>
<evidence type="ECO:0008006" key="3">
    <source>
        <dbReference type="Google" id="ProtNLM"/>
    </source>
</evidence>
<comment type="caution">
    <text evidence="1">The sequence shown here is derived from an EMBL/GenBank/DDBJ whole genome shotgun (WGS) entry which is preliminary data.</text>
</comment>
<accession>A0AAV7VEQ9</accession>
<evidence type="ECO:0000313" key="2">
    <source>
        <dbReference type="Proteomes" id="UP001066276"/>
    </source>
</evidence>
<dbReference type="Proteomes" id="UP001066276">
    <property type="component" value="Chromosome 2_1"/>
</dbReference>
<organism evidence="1 2">
    <name type="scientific">Pleurodeles waltl</name>
    <name type="common">Iberian ribbed newt</name>
    <dbReference type="NCBI Taxonomy" id="8319"/>
    <lineage>
        <taxon>Eukaryota</taxon>
        <taxon>Metazoa</taxon>
        <taxon>Chordata</taxon>
        <taxon>Craniata</taxon>
        <taxon>Vertebrata</taxon>
        <taxon>Euteleostomi</taxon>
        <taxon>Amphibia</taxon>
        <taxon>Batrachia</taxon>
        <taxon>Caudata</taxon>
        <taxon>Salamandroidea</taxon>
        <taxon>Salamandridae</taxon>
        <taxon>Pleurodelinae</taxon>
        <taxon>Pleurodeles</taxon>
    </lineage>
</organism>
<proteinExistence type="predicted"/>
<reference evidence="1" key="1">
    <citation type="journal article" date="2022" name="bioRxiv">
        <title>Sequencing and chromosome-scale assembly of the giantPleurodeles waltlgenome.</title>
        <authorList>
            <person name="Brown T."/>
            <person name="Elewa A."/>
            <person name="Iarovenko S."/>
            <person name="Subramanian E."/>
            <person name="Araus A.J."/>
            <person name="Petzold A."/>
            <person name="Susuki M."/>
            <person name="Suzuki K.-i.T."/>
            <person name="Hayashi T."/>
            <person name="Toyoda A."/>
            <person name="Oliveira C."/>
            <person name="Osipova E."/>
            <person name="Leigh N.D."/>
            <person name="Simon A."/>
            <person name="Yun M.H."/>
        </authorList>
    </citation>
    <scope>NUCLEOTIDE SEQUENCE</scope>
    <source>
        <strain evidence="1">20211129_DDA</strain>
        <tissue evidence="1">Liver</tissue>
    </source>
</reference>
<dbReference type="EMBL" id="JANPWB010000003">
    <property type="protein sequence ID" value="KAJ1199371.1"/>
    <property type="molecule type" value="Genomic_DNA"/>
</dbReference>